<dbReference type="InterPro" id="IPR011529">
    <property type="entry name" value="Glu_5kinase"/>
</dbReference>
<evidence type="ECO:0000256" key="3">
    <source>
        <dbReference type="ARBA" id="ARBA00022650"/>
    </source>
</evidence>
<dbReference type="CDD" id="cd04242">
    <property type="entry name" value="AAK_G5K_ProB"/>
    <property type="match status" value="1"/>
</dbReference>
<keyword evidence="3 8" id="KW-0641">Proline biosynthesis</keyword>
<dbReference type="HAMAP" id="MF_00456">
    <property type="entry name" value="ProB"/>
    <property type="match status" value="1"/>
</dbReference>
<keyword evidence="7 8" id="KW-0067">ATP-binding</keyword>
<evidence type="ECO:0000313" key="10">
    <source>
        <dbReference type="EMBL" id="AAY89949.1"/>
    </source>
</evidence>
<feature type="binding site" evidence="8">
    <location>
        <begin position="170"/>
        <end position="171"/>
    </location>
    <ligand>
        <name>ATP</name>
        <dbReference type="ChEBI" id="CHEBI:30616"/>
    </ligand>
</feature>
<evidence type="ECO:0000256" key="4">
    <source>
        <dbReference type="ARBA" id="ARBA00022679"/>
    </source>
</evidence>
<keyword evidence="6 8" id="KW-0418">Kinase</keyword>
<sequence length="368" mass="40576">MKTELKKSKKIVIKIGSSIINNDGGKNYLSDICNEISNFVNEGKEVIIVTSGAISQGMSILNITERPRGIKELQALAAIGQQKLMLGYERIFSQNKNHIAQLLITHNDINDRVRYLNIKGTIEELLSNKIIPIINENDVVSTEEIRLGDNDNLSSMIANLIGADLLLILTDQQGMYDKNPDTFKDAKLINSIKVSDLRKYDADFSTQSNIGTGGFATKIQAVRRAALSGTHTVIASGHEDSILNNIFNKSYGTLFIPELKKVSSKKQWLDTTENHGGIIIDDGACEALKQNNSLLFVGIINVINSFEKGDVINCINEKNVCIAKGITNYGSEDIFLLKGQSTESIISKHGDRFNKEVVHADNLIVIEI</sequence>
<keyword evidence="5 8" id="KW-0547">Nucleotide-binding</keyword>
<gene>
    <name evidence="8 10" type="primary">proB</name>
</gene>
<feature type="binding site" evidence="8">
    <location>
        <position position="51"/>
    </location>
    <ligand>
        <name>substrate</name>
    </ligand>
</feature>
<dbReference type="InterPro" id="IPR036393">
    <property type="entry name" value="AceGlu_kinase-like_sf"/>
</dbReference>
<dbReference type="Pfam" id="PF00696">
    <property type="entry name" value="AA_kinase"/>
    <property type="match status" value="1"/>
</dbReference>
<dbReference type="CDD" id="cd21157">
    <property type="entry name" value="PUA_G5K"/>
    <property type="match status" value="1"/>
</dbReference>
<dbReference type="Gene3D" id="3.40.1160.10">
    <property type="entry name" value="Acetylglutamate kinase-like"/>
    <property type="match status" value="2"/>
</dbReference>
<dbReference type="AlphaFoldDB" id="Q4JN49"/>
<feature type="binding site" evidence="8">
    <location>
        <position position="14"/>
    </location>
    <ligand>
        <name>ATP</name>
        <dbReference type="ChEBI" id="CHEBI:30616"/>
    </ligand>
</feature>
<evidence type="ECO:0000256" key="1">
    <source>
        <dbReference type="ARBA" id="ARBA00022490"/>
    </source>
</evidence>
<dbReference type="GO" id="GO:0003723">
    <property type="term" value="F:RNA binding"/>
    <property type="evidence" value="ECO:0007669"/>
    <property type="project" value="InterPro"/>
</dbReference>
<dbReference type="GO" id="GO:0005829">
    <property type="term" value="C:cytosol"/>
    <property type="evidence" value="ECO:0007669"/>
    <property type="project" value="TreeGrafter"/>
</dbReference>
<evidence type="ECO:0000256" key="8">
    <source>
        <dbReference type="HAMAP-Rule" id="MF_00456"/>
    </source>
</evidence>
<proteinExistence type="inferred from homology"/>
<evidence type="ECO:0000256" key="2">
    <source>
        <dbReference type="ARBA" id="ARBA00022605"/>
    </source>
</evidence>
<dbReference type="GO" id="GO:0005524">
    <property type="term" value="F:ATP binding"/>
    <property type="evidence" value="ECO:0007669"/>
    <property type="project" value="UniProtKB-KW"/>
</dbReference>
<protein>
    <recommendedName>
        <fullName evidence="8">Glutamate 5-kinase</fullName>
        <ecNumber evidence="8">2.7.2.11</ecNumber>
    </recommendedName>
    <alternativeName>
        <fullName evidence="8">Gamma-glutamyl kinase</fullName>
        <shortName evidence="8">GK</shortName>
    </alternativeName>
</protein>
<dbReference type="UniPathway" id="UPA00098">
    <property type="reaction ID" value="UER00359"/>
</dbReference>
<dbReference type="SMART" id="SM00359">
    <property type="entry name" value="PUA"/>
    <property type="match status" value="1"/>
</dbReference>
<comment type="function">
    <text evidence="8">Catalyzes the transfer of a phosphate group to glutamate to form L-glutamate 5-phosphate.</text>
</comment>
<dbReference type="SUPFAM" id="SSF88697">
    <property type="entry name" value="PUA domain-like"/>
    <property type="match status" value="1"/>
</dbReference>
<dbReference type="PANTHER" id="PTHR43654:SF1">
    <property type="entry name" value="ISOPENTENYL PHOSPHATE KINASE"/>
    <property type="match status" value="1"/>
</dbReference>
<dbReference type="InterPro" id="IPR001048">
    <property type="entry name" value="Asp/Glu/Uridylate_kinase"/>
</dbReference>
<evidence type="ECO:0000256" key="6">
    <source>
        <dbReference type="ARBA" id="ARBA00022777"/>
    </source>
</evidence>
<dbReference type="Pfam" id="PF01472">
    <property type="entry name" value="PUA"/>
    <property type="match status" value="1"/>
</dbReference>
<feature type="binding site" evidence="8">
    <location>
        <position position="138"/>
    </location>
    <ligand>
        <name>substrate</name>
    </ligand>
</feature>
<dbReference type="InterPro" id="IPR002478">
    <property type="entry name" value="PUA"/>
</dbReference>
<dbReference type="PIRSF" id="PIRSF000729">
    <property type="entry name" value="GK"/>
    <property type="match status" value="1"/>
</dbReference>
<comment type="pathway">
    <text evidence="8">Amino-acid biosynthesis; L-proline biosynthesis; L-glutamate 5-semialdehyde from L-glutamate: step 1/2.</text>
</comment>
<dbReference type="PROSITE" id="PS50890">
    <property type="entry name" value="PUA"/>
    <property type="match status" value="1"/>
</dbReference>
<evidence type="ECO:0000256" key="5">
    <source>
        <dbReference type="ARBA" id="ARBA00022741"/>
    </source>
</evidence>
<dbReference type="PANTHER" id="PTHR43654">
    <property type="entry name" value="GLUTAMATE 5-KINASE"/>
    <property type="match status" value="1"/>
</dbReference>
<comment type="subcellular location">
    <subcellularLocation>
        <location evidence="8">Cytoplasm</location>
    </subcellularLocation>
</comment>
<evidence type="ECO:0000259" key="9">
    <source>
        <dbReference type="SMART" id="SM00359"/>
    </source>
</evidence>
<feature type="binding site" evidence="8">
    <location>
        <position position="150"/>
    </location>
    <ligand>
        <name>substrate</name>
    </ligand>
</feature>
<accession>Q4JN49</accession>
<dbReference type="EC" id="2.7.2.11" evidence="8"/>
<reference evidence="10" key="1">
    <citation type="journal article" date="2005" name="PLoS Biol.">
        <title>New insights into metabolic properties of marine bacteria encoding proteorhodopsins.</title>
        <authorList>
            <person name="Sabehi G."/>
            <person name="Loy A."/>
            <person name="Jung K.H."/>
            <person name="Partha R."/>
            <person name="Spudich J.L."/>
            <person name="Isaacson T."/>
            <person name="Hirschberg J."/>
            <person name="Wagner M."/>
            <person name="Beja O."/>
        </authorList>
    </citation>
    <scope>NUCLEOTIDE SEQUENCE</scope>
</reference>
<dbReference type="InterPro" id="IPR015947">
    <property type="entry name" value="PUA-like_sf"/>
</dbReference>
<dbReference type="NCBIfam" id="TIGR01027">
    <property type="entry name" value="proB"/>
    <property type="match status" value="1"/>
</dbReference>
<organism evidence="10">
    <name type="scientific">uncultured bacterium BAC13K9BAC</name>
    <dbReference type="NCBI Taxonomy" id="332979"/>
    <lineage>
        <taxon>Bacteria</taxon>
        <taxon>environmental samples</taxon>
    </lineage>
</organism>
<comment type="catalytic activity">
    <reaction evidence="8">
        <text>L-glutamate + ATP = L-glutamyl 5-phosphate + ADP</text>
        <dbReference type="Rhea" id="RHEA:14877"/>
        <dbReference type="ChEBI" id="CHEBI:29985"/>
        <dbReference type="ChEBI" id="CHEBI:30616"/>
        <dbReference type="ChEBI" id="CHEBI:58274"/>
        <dbReference type="ChEBI" id="CHEBI:456216"/>
        <dbReference type="EC" id="2.7.2.11"/>
    </reaction>
</comment>
<dbReference type="Gene3D" id="2.30.130.10">
    <property type="entry name" value="PUA domain"/>
    <property type="match status" value="1"/>
</dbReference>
<dbReference type="GO" id="GO:0004349">
    <property type="term" value="F:glutamate 5-kinase activity"/>
    <property type="evidence" value="ECO:0007669"/>
    <property type="project" value="UniProtKB-UniRule"/>
</dbReference>
<dbReference type="InterPro" id="IPR005715">
    <property type="entry name" value="Glu_5kinase/COase_Synthase"/>
</dbReference>
<dbReference type="InterPro" id="IPR036974">
    <property type="entry name" value="PUA_sf"/>
</dbReference>
<dbReference type="PRINTS" id="PR00474">
    <property type="entry name" value="GLU5KINASE"/>
</dbReference>
<dbReference type="GO" id="GO:0055129">
    <property type="term" value="P:L-proline biosynthetic process"/>
    <property type="evidence" value="ECO:0007669"/>
    <property type="project" value="UniProtKB-UniRule"/>
</dbReference>
<keyword evidence="2 8" id="KW-0028">Amino-acid biosynthesis</keyword>
<keyword evidence="1 8" id="KW-0963">Cytoplasm</keyword>
<dbReference type="SUPFAM" id="SSF53633">
    <property type="entry name" value="Carbamate kinase-like"/>
    <property type="match status" value="1"/>
</dbReference>
<keyword evidence="4 8" id="KW-0808">Transferase</keyword>
<comment type="similarity">
    <text evidence="8">Belongs to the glutamate 5-kinase family.</text>
</comment>
<dbReference type="InterPro" id="IPR001057">
    <property type="entry name" value="Glu/AcGlu_kinase"/>
</dbReference>
<comment type="caution">
    <text evidence="8">Lacks conserved residue(s) required for the propagation of feature annotation.</text>
</comment>
<name>Q4JN49_9BACT</name>
<evidence type="ECO:0000256" key="7">
    <source>
        <dbReference type="ARBA" id="ARBA00022840"/>
    </source>
</evidence>
<dbReference type="FunFam" id="3.40.1160.10:FF:000006">
    <property type="entry name" value="Glutamate 5-kinase"/>
    <property type="match status" value="1"/>
</dbReference>
<dbReference type="InterPro" id="IPR041739">
    <property type="entry name" value="G5K_ProB"/>
</dbReference>
<dbReference type="EMBL" id="DQ068067">
    <property type="protein sequence ID" value="AAY89949.1"/>
    <property type="molecule type" value="Genomic_DNA"/>
</dbReference>
<feature type="domain" description="PUA" evidence="9">
    <location>
        <begin position="276"/>
        <end position="359"/>
    </location>
</feature>